<name>X0TDF6_9ZZZZ</name>
<organism evidence="1">
    <name type="scientific">marine sediment metagenome</name>
    <dbReference type="NCBI Taxonomy" id="412755"/>
    <lineage>
        <taxon>unclassified sequences</taxon>
        <taxon>metagenomes</taxon>
        <taxon>ecological metagenomes</taxon>
    </lineage>
</organism>
<comment type="caution">
    <text evidence="1">The sequence shown here is derived from an EMBL/GenBank/DDBJ whole genome shotgun (WGS) entry which is preliminary data.</text>
</comment>
<feature type="non-terminal residue" evidence="1">
    <location>
        <position position="231"/>
    </location>
</feature>
<dbReference type="EMBL" id="BARS01016260">
    <property type="protein sequence ID" value="GAF86222.1"/>
    <property type="molecule type" value="Genomic_DNA"/>
</dbReference>
<proteinExistence type="predicted"/>
<evidence type="ECO:0008006" key="2">
    <source>
        <dbReference type="Google" id="ProtNLM"/>
    </source>
</evidence>
<protein>
    <recommendedName>
        <fullName evidence="2">Viral coat protein P2 N-terminal domain-containing protein</fullName>
    </recommendedName>
</protein>
<sequence length="231" mass="24954">MGCPIITREGQELKFQTGIAFAFGATHTYTLSKAEAVKAIIINAKMGAITGGATGTIVVNTAVQAIRIRINGRLAIAFDGLKNIAGQMSMGIATLREFYKQIHVVPMPDDSFMIEFPTAIPKNNEIQIIIELASTIASIQTSGGDRDALASSTFDITYRTGRVSKRTVIPFISYTLFSHADRVGFLDEFIPPTTLPLRKLMMITYDGSTIADATYDSLVISEGANLLHDGS</sequence>
<gene>
    <name evidence="1" type="ORF">S01H1_26789</name>
</gene>
<accession>X0TDF6</accession>
<evidence type="ECO:0000313" key="1">
    <source>
        <dbReference type="EMBL" id="GAF86222.1"/>
    </source>
</evidence>
<dbReference type="AlphaFoldDB" id="X0TDF6"/>
<reference evidence="1" key="1">
    <citation type="journal article" date="2014" name="Front. Microbiol.">
        <title>High frequency of phylogenetically diverse reductive dehalogenase-homologous genes in deep subseafloor sedimentary metagenomes.</title>
        <authorList>
            <person name="Kawai M."/>
            <person name="Futagami T."/>
            <person name="Toyoda A."/>
            <person name="Takaki Y."/>
            <person name="Nishi S."/>
            <person name="Hori S."/>
            <person name="Arai W."/>
            <person name="Tsubouchi T."/>
            <person name="Morono Y."/>
            <person name="Uchiyama I."/>
            <person name="Ito T."/>
            <person name="Fujiyama A."/>
            <person name="Inagaki F."/>
            <person name="Takami H."/>
        </authorList>
    </citation>
    <scope>NUCLEOTIDE SEQUENCE</scope>
    <source>
        <strain evidence="1">Expedition CK06-06</strain>
    </source>
</reference>